<keyword evidence="4 6" id="KW-0233">DNA recombination</keyword>
<gene>
    <name evidence="6 8" type="primary">ruvA</name>
    <name evidence="8" type="ORF">J0B03_01455</name>
</gene>
<dbReference type="GO" id="GO:0005737">
    <property type="term" value="C:cytoplasm"/>
    <property type="evidence" value="ECO:0007669"/>
    <property type="project" value="UniProtKB-SubCell"/>
</dbReference>
<feature type="region of interest" description="Domain I" evidence="6">
    <location>
        <begin position="1"/>
        <end position="64"/>
    </location>
</feature>
<dbReference type="InterPro" id="IPR036267">
    <property type="entry name" value="RuvA_C_sf"/>
</dbReference>
<dbReference type="SUPFAM" id="SSF47781">
    <property type="entry name" value="RuvA domain 2-like"/>
    <property type="match status" value="1"/>
</dbReference>
<dbReference type="HAMAP" id="MF_00031">
    <property type="entry name" value="DNA_HJ_migration_RuvA"/>
    <property type="match status" value="1"/>
</dbReference>
<comment type="domain">
    <text evidence="6">Has three domains with a flexible linker between the domains II and III and assumes an 'L' shape. Domain III is highly mobile and contacts RuvB.</text>
</comment>
<feature type="domain" description="Helix-hairpin-helix DNA-binding motif class 1" evidence="7">
    <location>
        <begin position="73"/>
        <end position="92"/>
    </location>
</feature>
<evidence type="ECO:0000256" key="5">
    <source>
        <dbReference type="ARBA" id="ARBA00023204"/>
    </source>
</evidence>
<dbReference type="AlphaFoldDB" id="A0A975AIQ7"/>
<dbReference type="Gene3D" id="1.10.150.20">
    <property type="entry name" value="5' to 3' exonuclease, C-terminal subdomain"/>
    <property type="match status" value="1"/>
</dbReference>
<evidence type="ECO:0000256" key="1">
    <source>
        <dbReference type="ARBA" id="ARBA00022490"/>
    </source>
</evidence>
<feature type="domain" description="Helix-hairpin-helix DNA-binding motif class 1" evidence="7">
    <location>
        <begin position="108"/>
        <end position="127"/>
    </location>
</feature>
<protein>
    <recommendedName>
        <fullName evidence="6">Holliday junction branch migration complex subunit RuvA</fullName>
    </recommendedName>
</protein>
<dbReference type="GO" id="GO:0006310">
    <property type="term" value="P:DNA recombination"/>
    <property type="evidence" value="ECO:0007669"/>
    <property type="project" value="UniProtKB-UniRule"/>
</dbReference>
<dbReference type="InterPro" id="IPR010994">
    <property type="entry name" value="RuvA_2-like"/>
</dbReference>
<evidence type="ECO:0000313" key="8">
    <source>
        <dbReference type="EMBL" id="QSX08785.1"/>
    </source>
</evidence>
<proteinExistence type="inferred from homology"/>
<organism evidence="8 9">
    <name type="scientific">Alkalibacter rhizosphaerae</name>
    <dbReference type="NCBI Taxonomy" id="2815577"/>
    <lineage>
        <taxon>Bacteria</taxon>
        <taxon>Bacillati</taxon>
        <taxon>Bacillota</taxon>
        <taxon>Clostridia</taxon>
        <taxon>Eubacteriales</taxon>
        <taxon>Eubacteriaceae</taxon>
        <taxon>Alkalibacter</taxon>
    </lineage>
</organism>
<comment type="subcellular location">
    <subcellularLocation>
        <location evidence="6">Cytoplasm</location>
    </subcellularLocation>
</comment>
<evidence type="ECO:0000313" key="9">
    <source>
        <dbReference type="Proteomes" id="UP000663499"/>
    </source>
</evidence>
<sequence>MYEYIIGNITDFTEDRLVLETNHIGYSILVPVTTLANMQGVKDKVKIYIHQHVREDEISLYGFGSKEERRLFRDLIGISGIGPKAAMGILSSFTLDQFIGYLNASDEKAISTAPGIGKKTANRLILELKDKYKHHLSTSDGNTGSSATASTAKEAVEALEALAYSYSEALQMVEFVYIDGMELQDVIKKALAVRASYDQ</sequence>
<dbReference type="InterPro" id="IPR003583">
    <property type="entry name" value="Hlx-hairpin-Hlx_DNA-bd_motif"/>
</dbReference>
<comment type="function">
    <text evidence="6">The RuvA-RuvB-RuvC complex processes Holliday junction (HJ) DNA during genetic recombination and DNA repair, while the RuvA-RuvB complex plays an important role in the rescue of blocked DNA replication forks via replication fork reversal (RFR). RuvA specifically binds to HJ cruciform DNA, conferring on it an open structure. The RuvB hexamer acts as an ATP-dependent pump, pulling dsDNA into and through the RuvAB complex. HJ branch migration allows RuvC to scan DNA until it finds its consensus sequence, where it cleaves and resolves the cruciform DNA.</text>
</comment>
<dbReference type="SMART" id="SM00278">
    <property type="entry name" value="HhH1"/>
    <property type="match status" value="2"/>
</dbReference>
<dbReference type="Pfam" id="PF01330">
    <property type="entry name" value="RuvA_N"/>
    <property type="match status" value="1"/>
</dbReference>
<keyword evidence="2 6" id="KW-0227">DNA damage</keyword>
<accession>A0A975AIQ7</accession>
<feature type="region of interest" description="Domain III" evidence="6">
    <location>
        <begin position="147"/>
        <end position="199"/>
    </location>
</feature>
<keyword evidence="1 6" id="KW-0963">Cytoplasm</keyword>
<dbReference type="InterPro" id="IPR011114">
    <property type="entry name" value="RuvA_C"/>
</dbReference>
<dbReference type="InterPro" id="IPR013849">
    <property type="entry name" value="DNA_helicase_Holl-junc_RuvA_I"/>
</dbReference>
<dbReference type="GO" id="GO:0009379">
    <property type="term" value="C:Holliday junction helicase complex"/>
    <property type="evidence" value="ECO:0007669"/>
    <property type="project" value="InterPro"/>
</dbReference>
<dbReference type="GO" id="GO:0000400">
    <property type="term" value="F:four-way junction DNA binding"/>
    <property type="evidence" value="ECO:0007669"/>
    <property type="project" value="UniProtKB-UniRule"/>
</dbReference>
<evidence type="ECO:0000256" key="6">
    <source>
        <dbReference type="HAMAP-Rule" id="MF_00031"/>
    </source>
</evidence>
<dbReference type="GO" id="GO:0048476">
    <property type="term" value="C:Holliday junction resolvase complex"/>
    <property type="evidence" value="ECO:0007669"/>
    <property type="project" value="UniProtKB-UniRule"/>
</dbReference>
<keyword evidence="9" id="KW-1185">Reference proteome</keyword>
<evidence type="ECO:0000256" key="3">
    <source>
        <dbReference type="ARBA" id="ARBA00023125"/>
    </source>
</evidence>
<dbReference type="Proteomes" id="UP000663499">
    <property type="component" value="Chromosome"/>
</dbReference>
<evidence type="ECO:0000256" key="4">
    <source>
        <dbReference type="ARBA" id="ARBA00023172"/>
    </source>
</evidence>
<evidence type="ECO:0000259" key="7">
    <source>
        <dbReference type="SMART" id="SM00278"/>
    </source>
</evidence>
<dbReference type="GO" id="GO:0009378">
    <property type="term" value="F:four-way junction helicase activity"/>
    <property type="evidence" value="ECO:0007669"/>
    <property type="project" value="InterPro"/>
</dbReference>
<dbReference type="CDD" id="cd14332">
    <property type="entry name" value="UBA_RuvA_C"/>
    <property type="match status" value="1"/>
</dbReference>
<dbReference type="InterPro" id="IPR012340">
    <property type="entry name" value="NA-bd_OB-fold"/>
</dbReference>
<dbReference type="SUPFAM" id="SSF46929">
    <property type="entry name" value="DNA helicase RuvA subunit, C-terminal domain"/>
    <property type="match status" value="1"/>
</dbReference>
<comment type="subunit">
    <text evidence="6">Homotetramer. Forms an RuvA(8)-RuvB(12)-Holliday junction (HJ) complex. HJ DNA is sandwiched between 2 RuvA tetramers; dsDNA enters through RuvA and exits via RuvB. An RuvB hexamer assembles on each DNA strand where it exits the tetramer. Each RuvB hexamer is contacted by two RuvA subunits (via domain III) on 2 adjacent RuvB subunits; this complex drives branch migration. In the full resolvosome a probable DNA-RuvA(4)-RuvB(12)-RuvC(2) complex forms which resolves the HJ.</text>
</comment>
<keyword evidence="5 6" id="KW-0234">DNA repair</keyword>
<dbReference type="InterPro" id="IPR000085">
    <property type="entry name" value="RuvA"/>
</dbReference>
<dbReference type="KEGG" id="alka:J0B03_01455"/>
<comment type="similarity">
    <text evidence="6">Belongs to the RuvA family.</text>
</comment>
<dbReference type="Gene3D" id="1.10.8.10">
    <property type="entry name" value="DNA helicase RuvA subunit, C-terminal domain"/>
    <property type="match status" value="1"/>
</dbReference>
<comment type="caution">
    <text evidence="6">Lacks conserved residue(s) required for the propagation of feature annotation.</text>
</comment>
<dbReference type="Pfam" id="PF14520">
    <property type="entry name" value="HHH_5"/>
    <property type="match status" value="1"/>
</dbReference>
<dbReference type="NCBIfam" id="TIGR00084">
    <property type="entry name" value="ruvA"/>
    <property type="match status" value="1"/>
</dbReference>
<dbReference type="RefSeq" id="WP_207300126.1">
    <property type="nucleotide sequence ID" value="NZ_CP071444.1"/>
</dbReference>
<reference evidence="8" key="1">
    <citation type="submission" date="2021-03" db="EMBL/GenBank/DDBJ databases">
        <title>Alkalibacter marinus sp. nov., isolated from tidal flat sediment.</title>
        <authorList>
            <person name="Namirimu T."/>
            <person name="Yang J.-A."/>
            <person name="Yang S.-H."/>
            <person name="Kim Y.-J."/>
            <person name="Kwon K.K."/>
        </authorList>
    </citation>
    <scope>NUCLEOTIDE SEQUENCE</scope>
    <source>
        <strain evidence="8">ES005</strain>
    </source>
</reference>
<evidence type="ECO:0000256" key="2">
    <source>
        <dbReference type="ARBA" id="ARBA00022763"/>
    </source>
</evidence>
<name>A0A975AIQ7_9FIRM</name>
<dbReference type="GO" id="GO:0005524">
    <property type="term" value="F:ATP binding"/>
    <property type="evidence" value="ECO:0007669"/>
    <property type="project" value="InterPro"/>
</dbReference>
<dbReference type="GO" id="GO:0006281">
    <property type="term" value="P:DNA repair"/>
    <property type="evidence" value="ECO:0007669"/>
    <property type="project" value="UniProtKB-UniRule"/>
</dbReference>
<keyword evidence="3 6" id="KW-0238">DNA-binding</keyword>
<dbReference type="Gene3D" id="2.40.50.140">
    <property type="entry name" value="Nucleic acid-binding proteins"/>
    <property type="match status" value="1"/>
</dbReference>
<dbReference type="EMBL" id="CP071444">
    <property type="protein sequence ID" value="QSX08785.1"/>
    <property type="molecule type" value="Genomic_DNA"/>
</dbReference>
<dbReference type="SUPFAM" id="SSF50249">
    <property type="entry name" value="Nucleic acid-binding proteins"/>
    <property type="match status" value="1"/>
</dbReference>